<evidence type="ECO:0000313" key="2">
    <source>
        <dbReference type="EMBL" id="PUE60715.1"/>
    </source>
</evidence>
<gene>
    <name evidence="2" type="ORF">B9Z44_04665</name>
</gene>
<dbReference type="InterPro" id="IPR021736">
    <property type="entry name" value="DUF3305"/>
</dbReference>
<feature type="region of interest" description="Disordered" evidence="1">
    <location>
        <begin position="164"/>
        <end position="196"/>
    </location>
</feature>
<comment type="caution">
    <text evidence="2">The sequence shown here is derived from an EMBL/GenBank/DDBJ whole genome shotgun (WGS) entry which is preliminary data.</text>
</comment>
<evidence type="ECO:0000313" key="3">
    <source>
        <dbReference type="Proteomes" id="UP000251341"/>
    </source>
</evidence>
<proteinExistence type="predicted"/>
<feature type="compositionally biased region" description="Gly residues" evidence="1">
    <location>
        <begin position="185"/>
        <end position="196"/>
    </location>
</feature>
<dbReference type="AlphaFoldDB" id="A0A315EVA8"/>
<accession>A0A315EVA8</accession>
<dbReference type="Pfam" id="PF11749">
    <property type="entry name" value="DUF3305"/>
    <property type="match status" value="1"/>
</dbReference>
<sequence>MSQRPSLQVAVVMRRERVPGAMSRWQPWRWVLHDVTGHDLVPHAEHFGTEPRCLRQTADEQIWLYPGFTVELFRDDAEGYYLNAASPAPCWFVLWRMEEEPSLSDEVMAVPAMVSLSYHDAGRWLDAQENVDQVPAPPEVVAWMTEFMDEHLVVEAKRRKRPDSFRPLQDRFGNPASVSTEKMRGGGQNHGGGHGQ</sequence>
<name>A0A315EVA8_9BURK</name>
<dbReference type="EMBL" id="NESP01000001">
    <property type="protein sequence ID" value="PUE60715.1"/>
    <property type="molecule type" value="Genomic_DNA"/>
</dbReference>
<reference evidence="2 3" key="1">
    <citation type="submission" date="2017-04" db="EMBL/GenBank/DDBJ databases">
        <title>Unexpected and diverse lifestyles within the genus Limnohabitans.</title>
        <authorList>
            <person name="Kasalicky V."/>
            <person name="Mehrshad M."/>
            <person name="Andrei S.-A."/>
            <person name="Salcher M."/>
            <person name="Kratochvilova H."/>
            <person name="Simek K."/>
            <person name="Ghai R."/>
        </authorList>
    </citation>
    <scope>NUCLEOTIDE SEQUENCE [LARGE SCALE GENOMIC DNA]</scope>
    <source>
        <strain evidence="2 3">MWH-C5</strain>
    </source>
</reference>
<protein>
    <recommendedName>
        <fullName evidence="4">DUF3305 domain-containing protein</fullName>
    </recommendedName>
</protein>
<evidence type="ECO:0008006" key="4">
    <source>
        <dbReference type="Google" id="ProtNLM"/>
    </source>
</evidence>
<dbReference type="Proteomes" id="UP000251341">
    <property type="component" value="Unassembled WGS sequence"/>
</dbReference>
<keyword evidence="3" id="KW-1185">Reference proteome</keyword>
<evidence type="ECO:0000256" key="1">
    <source>
        <dbReference type="SAM" id="MobiDB-lite"/>
    </source>
</evidence>
<organism evidence="2 3">
    <name type="scientific">Limnohabitans curvus</name>
    <dbReference type="NCBI Taxonomy" id="323423"/>
    <lineage>
        <taxon>Bacteria</taxon>
        <taxon>Pseudomonadati</taxon>
        <taxon>Pseudomonadota</taxon>
        <taxon>Betaproteobacteria</taxon>
        <taxon>Burkholderiales</taxon>
        <taxon>Comamonadaceae</taxon>
        <taxon>Limnohabitans</taxon>
    </lineage>
</organism>
<dbReference type="RefSeq" id="WP_108402806.1">
    <property type="nucleotide sequence ID" value="NZ_NESP01000001.1"/>
</dbReference>